<sequence>MKFKVTEQGVLIPKELLGDSKEVEVIQEEEQIVMKIKKDKKVELLPTNSEPRTPGYWGGKVKMSDDFDILPDSIQNSFMGLTE</sequence>
<dbReference type="EMBL" id="AESD01000771">
    <property type="protein sequence ID" value="EHJ10130.1"/>
    <property type="molecule type" value="Genomic_DNA"/>
</dbReference>
<dbReference type="RefSeq" id="WP_007312891.1">
    <property type="nucleotide sequence ID" value="NZ_AESD01000771.1"/>
</dbReference>
<comment type="caution">
    <text evidence="1">The sequence shown here is derived from an EMBL/GenBank/DDBJ whole genome shotgun (WGS) entry which is preliminary data.</text>
</comment>
<evidence type="ECO:0000313" key="1">
    <source>
        <dbReference type="EMBL" id="EHJ10130.1"/>
    </source>
</evidence>
<protein>
    <submittedName>
        <fullName evidence="1">Uncharacterized protein</fullName>
    </submittedName>
</protein>
<proteinExistence type="predicted"/>
<reference evidence="1 2" key="1">
    <citation type="journal article" date="2011" name="Front. Microbiol.">
        <title>Two Strains of Crocosphaera watsonii with Highly Conserved Genomes are Distinguished by Strain-Specific Features.</title>
        <authorList>
            <person name="Bench S.R."/>
            <person name="Ilikchyan I.N."/>
            <person name="Tripp H.J."/>
            <person name="Zehr J.P."/>
        </authorList>
    </citation>
    <scope>NUCLEOTIDE SEQUENCE [LARGE SCALE GENOMIC DNA]</scope>
    <source>
        <strain evidence="1 2">WH 0003</strain>
    </source>
</reference>
<accession>G5JCF2</accession>
<dbReference type="Proteomes" id="UP000003477">
    <property type="component" value="Unassembled WGS sequence"/>
</dbReference>
<gene>
    <name evidence="1" type="ORF">CWATWH0003_5112</name>
</gene>
<dbReference type="PATRIC" id="fig|423471.3.peg.4782"/>
<name>G5JCF2_CROWT</name>
<organism evidence="1 2">
    <name type="scientific">Crocosphaera watsonii WH 0003</name>
    <dbReference type="NCBI Taxonomy" id="423471"/>
    <lineage>
        <taxon>Bacteria</taxon>
        <taxon>Bacillati</taxon>
        <taxon>Cyanobacteriota</taxon>
        <taxon>Cyanophyceae</taxon>
        <taxon>Oscillatoriophycideae</taxon>
        <taxon>Chroococcales</taxon>
        <taxon>Aphanothecaceae</taxon>
        <taxon>Crocosphaera</taxon>
    </lineage>
</organism>
<evidence type="ECO:0000313" key="2">
    <source>
        <dbReference type="Proteomes" id="UP000003477"/>
    </source>
</evidence>
<dbReference type="AlphaFoldDB" id="G5JCF2"/>
<dbReference type="GeneID" id="88768448"/>